<dbReference type="Proteomes" id="UP001210211">
    <property type="component" value="Unassembled WGS sequence"/>
</dbReference>
<dbReference type="FunFam" id="3.40.50.300:FF:002432">
    <property type="entry name" value="ATP synthase subunit alpha, mitochondrial"/>
    <property type="match status" value="1"/>
</dbReference>
<dbReference type="GO" id="GO:0005743">
    <property type="term" value="C:mitochondrial inner membrane"/>
    <property type="evidence" value="ECO:0007669"/>
    <property type="project" value="UniProtKB-SubCell"/>
</dbReference>
<dbReference type="InterPro" id="IPR000793">
    <property type="entry name" value="ATP_synth_asu_C"/>
</dbReference>
<dbReference type="GO" id="GO:0045259">
    <property type="term" value="C:proton-transporting ATP synthase complex"/>
    <property type="evidence" value="ECO:0007669"/>
    <property type="project" value="UniProtKB-KW"/>
</dbReference>
<evidence type="ECO:0000256" key="5">
    <source>
        <dbReference type="ARBA" id="ARBA00022741"/>
    </source>
</evidence>
<feature type="domain" description="ATPase F1/V1/A1 complex alpha/beta subunit N-terminal" evidence="19">
    <location>
        <begin position="27"/>
        <end position="94"/>
    </location>
</feature>
<keyword evidence="12 16" id="KW-0139">CF(1)</keyword>
<feature type="domain" description="ATP synthase alpha subunit C-terminal" evidence="18">
    <location>
        <begin position="381"/>
        <end position="463"/>
    </location>
</feature>
<dbReference type="InterPro" id="IPR023366">
    <property type="entry name" value="ATP_synth_asu-like_sf"/>
</dbReference>
<organism evidence="20 21">
    <name type="scientific">Rhynchospora tenuis</name>
    <dbReference type="NCBI Taxonomy" id="198213"/>
    <lineage>
        <taxon>Eukaryota</taxon>
        <taxon>Viridiplantae</taxon>
        <taxon>Streptophyta</taxon>
        <taxon>Embryophyta</taxon>
        <taxon>Tracheophyta</taxon>
        <taxon>Spermatophyta</taxon>
        <taxon>Magnoliopsida</taxon>
        <taxon>Liliopsida</taxon>
        <taxon>Poales</taxon>
        <taxon>Cyperaceae</taxon>
        <taxon>Cyperoideae</taxon>
        <taxon>Rhynchosporeae</taxon>
        <taxon>Rhynchospora</taxon>
    </lineage>
</organism>
<evidence type="ECO:0000259" key="19">
    <source>
        <dbReference type="Pfam" id="PF02874"/>
    </source>
</evidence>
<evidence type="ECO:0000256" key="10">
    <source>
        <dbReference type="ARBA" id="ARBA00023128"/>
    </source>
</evidence>
<keyword evidence="10" id="KW-0496">Mitochondrion</keyword>
<reference evidence="20 21" key="1">
    <citation type="journal article" date="2022" name="Cell">
        <title>Repeat-based holocentromeres influence genome architecture and karyotype evolution.</title>
        <authorList>
            <person name="Hofstatter P.G."/>
            <person name="Thangavel G."/>
            <person name="Lux T."/>
            <person name="Neumann P."/>
            <person name="Vondrak T."/>
            <person name="Novak P."/>
            <person name="Zhang M."/>
            <person name="Costa L."/>
            <person name="Castellani M."/>
            <person name="Scott A."/>
            <person name="Toegelov H."/>
            <person name="Fuchs J."/>
            <person name="Mata-Sucre Y."/>
            <person name="Dias Y."/>
            <person name="Vanzela A.L.L."/>
            <person name="Huettel B."/>
            <person name="Almeida C.C.S."/>
            <person name="Simkova H."/>
            <person name="Souza G."/>
            <person name="Pedrosa-Harand A."/>
            <person name="Macas J."/>
            <person name="Mayer K.F.X."/>
            <person name="Houben A."/>
            <person name="Marques A."/>
        </authorList>
    </citation>
    <scope>NUCLEOTIDE SEQUENCE [LARGE SCALE GENOMIC DNA]</scope>
    <source>
        <strain evidence="20">RhyTen1mFocal</strain>
    </source>
</reference>
<keyword evidence="6 15" id="KW-0375">Hydrogen ion transport</keyword>
<accession>A0AAD5Z1Y8</accession>
<dbReference type="PROSITE" id="PS00152">
    <property type="entry name" value="ATPASE_ALPHA_BETA"/>
    <property type="match status" value="1"/>
</dbReference>
<evidence type="ECO:0000256" key="9">
    <source>
        <dbReference type="ARBA" id="ARBA00023065"/>
    </source>
</evidence>
<dbReference type="InterPro" id="IPR036121">
    <property type="entry name" value="ATPase_F1/V1/A1_a/bsu_N_sf"/>
</dbReference>
<dbReference type="InterPro" id="IPR000194">
    <property type="entry name" value="ATPase_F1/V1/A1_a/bsu_nucl-bd"/>
</dbReference>
<dbReference type="Pfam" id="PF00006">
    <property type="entry name" value="ATP-synt_ab"/>
    <property type="match status" value="1"/>
</dbReference>
<keyword evidence="8 16" id="KW-0067">ATP-binding</keyword>
<dbReference type="InterPro" id="IPR020003">
    <property type="entry name" value="ATPase_a/bsu_AS"/>
</dbReference>
<keyword evidence="4 15" id="KW-0813">Transport</keyword>
<keyword evidence="13 16" id="KW-0066">ATP synthesis</keyword>
<dbReference type="SUPFAM" id="SSF50615">
    <property type="entry name" value="N-terminal domain of alpha and beta subunits of F1 ATP synthase"/>
    <property type="match status" value="1"/>
</dbReference>
<feature type="domain" description="ATPase F1/V1/A1 complex alpha/beta subunit nucleotide-binding" evidence="17">
    <location>
        <begin position="151"/>
        <end position="374"/>
    </location>
</feature>
<comment type="caution">
    <text evidence="20">The sequence shown here is derived from an EMBL/GenBank/DDBJ whole genome shotgun (WGS) entry which is preliminary data.</text>
</comment>
<gene>
    <name evidence="20" type="ORF">LUZ61_021748</name>
</gene>
<name>A0AAD5Z1Y8_9POAL</name>
<dbReference type="HAMAP" id="MF_01346">
    <property type="entry name" value="ATP_synth_alpha_bact"/>
    <property type="match status" value="1"/>
</dbReference>
<evidence type="ECO:0000256" key="8">
    <source>
        <dbReference type="ARBA" id="ARBA00022840"/>
    </source>
</evidence>
<dbReference type="Gene3D" id="1.20.150.20">
    <property type="entry name" value="ATP synthase alpha/beta chain, C-terminal domain"/>
    <property type="match status" value="1"/>
</dbReference>
<dbReference type="InterPro" id="IPR027417">
    <property type="entry name" value="P-loop_NTPase"/>
</dbReference>
<keyword evidence="7" id="KW-0999">Mitochondrion inner membrane</keyword>
<dbReference type="GO" id="GO:0046933">
    <property type="term" value="F:proton-transporting ATP synthase activity, rotational mechanism"/>
    <property type="evidence" value="ECO:0007669"/>
    <property type="project" value="InterPro"/>
</dbReference>
<evidence type="ECO:0000256" key="3">
    <source>
        <dbReference type="ARBA" id="ARBA00011648"/>
    </source>
</evidence>
<evidence type="ECO:0000256" key="12">
    <source>
        <dbReference type="ARBA" id="ARBA00023196"/>
    </source>
</evidence>
<dbReference type="CDD" id="cd01132">
    <property type="entry name" value="F1-ATPase_alpha_CD"/>
    <property type="match status" value="1"/>
</dbReference>
<dbReference type="SUPFAM" id="SSF52540">
    <property type="entry name" value="P-loop containing nucleoside triphosphate hydrolases"/>
    <property type="match status" value="1"/>
</dbReference>
<dbReference type="InterPro" id="IPR033732">
    <property type="entry name" value="ATP_synth_F1_a_nt-bd_dom"/>
</dbReference>
<comment type="subunit">
    <text evidence="3">F-type ATPases have 2 components, CF(1) - the catalytic core - and CF(0) - the membrane proton channel. CF(1) has five subunits: alpha(3), beta(3), gamma(1), delta(1), epsilon(1). CF(0) has three main subunits: a, b and c.</text>
</comment>
<evidence type="ECO:0000313" key="20">
    <source>
        <dbReference type="EMBL" id="KAJ3675909.1"/>
    </source>
</evidence>
<dbReference type="Gene3D" id="2.40.30.20">
    <property type="match status" value="1"/>
</dbReference>
<dbReference type="PANTHER" id="PTHR48082:SF2">
    <property type="entry name" value="ATP SYNTHASE SUBUNIT ALPHA, MITOCHONDRIAL"/>
    <property type="match status" value="1"/>
</dbReference>
<dbReference type="CDD" id="cd18113">
    <property type="entry name" value="ATP-synt_F1_alpha_C"/>
    <property type="match status" value="1"/>
</dbReference>
<dbReference type="GO" id="GO:0005524">
    <property type="term" value="F:ATP binding"/>
    <property type="evidence" value="ECO:0007669"/>
    <property type="project" value="UniProtKB-KW"/>
</dbReference>
<keyword evidence="9 15" id="KW-0406">Ion transport</keyword>
<evidence type="ECO:0000256" key="13">
    <source>
        <dbReference type="ARBA" id="ARBA00023310"/>
    </source>
</evidence>
<proteinExistence type="inferred from homology"/>
<dbReference type="SUPFAM" id="SSF47917">
    <property type="entry name" value="C-terminal domain of alpha and beta subunits of F1 ATP synthase"/>
    <property type="match status" value="1"/>
</dbReference>
<evidence type="ECO:0000256" key="1">
    <source>
        <dbReference type="ARBA" id="ARBA00004273"/>
    </source>
</evidence>
<dbReference type="FunFam" id="2.40.30.20:FF:000001">
    <property type="entry name" value="ATP synthase subunit alpha"/>
    <property type="match status" value="1"/>
</dbReference>
<keyword evidence="11" id="KW-0472">Membrane</keyword>
<dbReference type="NCBIfam" id="NF009884">
    <property type="entry name" value="PRK13343.1"/>
    <property type="match status" value="1"/>
</dbReference>
<dbReference type="NCBIfam" id="TIGR00962">
    <property type="entry name" value="atpA"/>
    <property type="match status" value="1"/>
</dbReference>
<evidence type="ECO:0000256" key="2">
    <source>
        <dbReference type="ARBA" id="ARBA00008936"/>
    </source>
</evidence>
<dbReference type="FunFam" id="1.20.150.20:FF:000005">
    <property type="entry name" value="ATP synthase subunit alpha, mitochondrial"/>
    <property type="match status" value="1"/>
</dbReference>
<dbReference type="InterPro" id="IPR038376">
    <property type="entry name" value="ATP_synth_asu_C_sf"/>
</dbReference>
<evidence type="ECO:0000256" key="15">
    <source>
        <dbReference type="RuleBase" id="RU000339"/>
    </source>
</evidence>
<evidence type="ECO:0000256" key="16">
    <source>
        <dbReference type="RuleBase" id="RU003551"/>
    </source>
</evidence>
<evidence type="ECO:0000256" key="4">
    <source>
        <dbReference type="ARBA" id="ARBA00022448"/>
    </source>
</evidence>
<protein>
    <recommendedName>
        <fullName evidence="16">ATP synthase subunit alpha</fullName>
    </recommendedName>
</protein>
<evidence type="ECO:0000256" key="7">
    <source>
        <dbReference type="ARBA" id="ARBA00022792"/>
    </source>
</evidence>
<evidence type="ECO:0000256" key="6">
    <source>
        <dbReference type="ARBA" id="ARBA00022781"/>
    </source>
</evidence>
<evidence type="ECO:0000256" key="11">
    <source>
        <dbReference type="ARBA" id="ARBA00023136"/>
    </source>
</evidence>
<comment type="function">
    <text evidence="16">Produces ATP from ADP in the presence of a proton gradient across the membrane.</text>
</comment>
<dbReference type="GO" id="GO:0043531">
    <property type="term" value="F:ADP binding"/>
    <property type="evidence" value="ECO:0007669"/>
    <property type="project" value="TreeGrafter"/>
</dbReference>
<comment type="subcellular location">
    <subcellularLocation>
        <location evidence="1">Mitochondrion inner membrane</location>
    </subcellularLocation>
</comment>
<dbReference type="Gene3D" id="3.40.50.300">
    <property type="entry name" value="P-loop containing nucleotide triphosphate hydrolases"/>
    <property type="match status" value="1"/>
</dbReference>
<keyword evidence="5 16" id="KW-0547">Nucleotide-binding</keyword>
<dbReference type="CDD" id="cd18116">
    <property type="entry name" value="ATP-synt_F1_alpha_N"/>
    <property type="match status" value="1"/>
</dbReference>
<evidence type="ECO:0000259" key="17">
    <source>
        <dbReference type="Pfam" id="PF00006"/>
    </source>
</evidence>
<dbReference type="PANTHER" id="PTHR48082">
    <property type="entry name" value="ATP SYNTHASE SUBUNIT ALPHA, MITOCHONDRIAL"/>
    <property type="match status" value="1"/>
</dbReference>
<dbReference type="Pfam" id="PF02874">
    <property type="entry name" value="ATP-synt_ab_N"/>
    <property type="match status" value="1"/>
</dbReference>
<dbReference type="EMBL" id="JAMRDG010000334">
    <property type="protein sequence ID" value="KAJ3675909.1"/>
    <property type="molecule type" value="Genomic_DNA"/>
</dbReference>
<dbReference type="PIRSF" id="PIRSF039088">
    <property type="entry name" value="F_ATPase_subunit_alpha"/>
    <property type="match status" value="1"/>
</dbReference>
<evidence type="ECO:0000259" key="18">
    <source>
        <dbReference type="Pfam" id="PF00306"/>
    </source>
</evidence>
<sequence length="489" mass="53193">MEFTPRAAELTTLLENRIINYYTDLKVDEIGRVVSVGDGIARVYGLNEIQAGEMVEFASGVKGIALNLENENVGIVVFGSDTAIKEGDLVKRTGSIVDVPAGKAMLGRVVDALGVPIDGKGALSDHERRRVEVKAPGIIERKSVHEPMQTGLKAVDSLVPIGRGQRELIIGDRQTGKTAIAIDTILNQKELNEKGTENEKLYCVYVAIGQKRSTVAQLVQILSEANALEYSILVAATASDPAPLQFLAPYSGCAMGEFFRDNGMHALIIYDDLSKQAVAYRQMSLLLRRPPGREAFPGDVFYLHSRLLERAAKRSDQTGAGSLTALPVIETQAGDVSAYIPTNVISITDGQICLETELFYRGIRPAINVGLSVSRVGSAAQLKTMKQVCGSLKLELAQYREVAAFAQFGSDLDAATQALLNRGARLTEVLKQPQYEPLPIEKQKIAQYEKNILNTINTDLLNSFLVPGAFTKEKKQDLDRFLTEAAGLL</sequence>
<dbReference type="InterPro" id="IPR005294">
    <property type="entry name" value="ATP_synth_F1_asu"/>
</dbReference>
<evidence type="ECO:0000313" key="21">
    <source>
        <dbReference type="Proteomes" id="UP001210211"/>
    </source>
</evidence>
<comment type="similarity">
    <text evidence="2 15">Belongs to the ATPase alpha/beta chains family.</text>
</comment>
<keyword evidence="21" id="KW-1185">Reference proteome</keyword>
<comment type="function">
    <text evidence="14">Mitochondrial membrane ATP synthase (F(1)F(0) ATP synthase or Complex V) produces ATP from ADP in the presence of a proton gradient across the membrane which is generated by electron transport complexes of the respiratory chain. F-type ATPases consist of two structural domains, F(1) - containing the extramembraneous catalytic core, and F(0) - containing the membrane proton channel, linked together by a central stalk and a peripheral stalk. During catalysis, ATP synthesis in the catalytic domain of F(1) is coupled via a rotary mechanism of the central stalk subunits to proton translocation. Subunits alpha and beta form the catalytic core in F(1). Rotation of the central stalk against the surrounding alpha(3)beta(3) subunits leads to hydrolysis of ATP in three separate catalytic sites on the beta subunits. Subunit alpha does not bear the catalytic high-affinity ATP-binding sites.</text>
</comment>
<dbReference type="AlphaFoldDB" id="A0AAD5Z1Y8"/>
<dbReference type="InterPro" id="IPR004100">
    <property type="entry name" value="ATPase_F1/V1/A1_a/bsu_N"/>
</dbReference>
<evidence type="ECO:0000256" key="14">
    <source>
        <dbReference type="ARBA" id="ARBA00037296"/>
    </source>
</evidence>
<dbReference type="Pfam" id="PF00306">
    <property type="entry name" value="ATP-synt_ab_C"/>
    <property type="match status" value="1"/>
</dbReference>